<accession>A6P2N7</accession>
<reference evidence="2 3" key="1">
    <citation type="submission" date="2007-04" db="EMBL/GenBank/DDBJ databases">
        <authorList>
            <person name="Fulton L."/>
            <person name="Clifton S."/>
            <person name="Fulton B."/>
            <person name="Xu J."/>
            <person name="Minx P."/>
            <person name="Pepin K.H."/>
            <person name="Johnson M."/>
            <person name="Thiruvilangam P."/>
            <person name="Bhonagiri V."/>
            <person name="Nash W.E."/>
            <person name="Mardis E.R."/>
            <person name="Wilson R.K."/>
        </authorList>
    </citation>
    <scope>NUCLEOTIDE SEQUENCE [LARGE SCALE GENOMIC DNA]</scope>
    <source>
        <strain evidence="2 3">ATCC 29799</strain>
    </source>
</reference>
<dbReference type="STRING" id="411467.BACCAP_04769"/>
<feature type="transmembrane region" description="Helical" evidence="1">
    <location>
        <begin position="43"/>
        <end position="61"/>
    </location>
</feature>
<dbReference type="AlphaFoldDB" id="A6P2N7"/>
<keyword evidence="1" id="KW-0812">Transmembrane</keyword>
<dbReference type="EMBL" id="AAXG02000055">
    <property type="protein sequence ID" value="EDM97437.1"/>
    <property type="molecule type" value="Genomic_DNA"/>
</dbReference>
<keyword evidence="1" id="KW-1133">Transmembrane helix</keyword>
<evidence type="ECO:0000313" key="3">
    <source>
        <dbReference type="Proteomes" id="UP000003639"/>
    </source>
</evidence>
<proteinExistence type="predicted"/>
<evidence type="ECO:0000313" key="2">
    <source>
        <dbReference type="EMBL" id="EDM97437.1"/>
    </source>
</evidence>
<dbReference type="RefSeq" id="WP_006575212.1">
    <property type="nucleotide sequence ID" value="NZ_AAXG02000055.1"/>
</dbReference>
<comment type="caution">
    <text evidence="2">The sequence shown here is derived from an EMBL/GenBank/DDBJ whole genome shotgun (WGS) entry which is preliminary data.</text>
</comment>
<dbReference type="Proteomes" id="UP000003639">
    <property type="component" value="Unassembled WGS sequence"/>
</dbReference>
<name>A6P2N7_9FIRM</name>
<evidence type="ECO:0000256" key="1">
    <source>
        <dbReference type="SAM" id="Phobius"/>
    </source>
</evidence>
<feature type="transmembrane region" description="Helical" evidence="1">
    <location>
        <begin position="17"/>
        <end position="36"/>
    </location>
</feature>
<reference evidence="2 3" key="2">
    <citation type="submission" date="2007-06" db="EMBL/GenBank/DDBJ databases">
        <title>Draft genome sequence of Pseudoflavonifractor capillosus ATCC 29799.</title>
        <authorList>
            <person name="Sudarsanam P."/>
            <person name="Ley R."/>
            <person name="Guruge J."/>
            <person name="Turnbaugh P.J."/>
            <person name="Mahowald M."/>
            <person name="Liep D."/>
            <person name="Gordon J."/>
        </authorList>
    </citation>
    <scope>NUCLEOTIDE SEQUENCE [LARGE SCALE GENOMIC DNA]</scope>
    <source>
        <strain evidence="2 3">ATCC 29799</strain>
    </source>
</reference>
<keyword evidence="3" id="KW-1185">Reference proteome</keyword>
<organism evidence="2 3">
    <name type="scientific">Pseudoflavonifractor capillosus ATCC 29799</name>
    <dbReference type="NCBI Taxonomy" id="411467"/>
    <lineage>
        <taxon>Bacteria</taxon>
        <taxon>Bacillati</taxon>
        <taxon>Bacillota</taxon>
        <taxon>Clostridia</taxon>
        <taxon>Eubacteriales</taxon>
        <taxon>Oscillospiraceae</taxon>
        <taxon>Pseudoflavonifractor</taxon>
    </lineage>
</organism>
<protein>
    <submittedName>
        <fullName evidence="2">Uncharacterized protein</fullName>
    </submittedName>
</protein>
<keyword evidence="1" id="KW-0472">Membrane</keyword>
<sequence>MGKETAMEGLTAWVSHYGIFLIAAAGAAALLCAFLARGKKLRWGAAAGALLCAAAAVWYFLPFSVPLDPQRTSVLLQFTLGEPLELTQEEREEVLRLCGELTYFRRPGQTVLRTGGTETAYLILLQGGDGGSSESLHLTLALSPEGFAGEDGLYGVNQNLDGVRGQEPLVEYLKELADKYEIPLAE</sequence>
<gene>
    <name evidence="2" type="ORF">BACCAP_04769</name>
</gene>